<dbReference type="InterPro" id="IPR036837">
    <property type="entry name" value="Cation_efflux_CTD_sf"/>
</dbReference>
<comment type="similarity">
    <text evidence="2">Belongs to the cation diffusion facilitator (CDF) transporter (TC 2.A.4) family.</text>
</comment>
<feature type="transmembrane region" description="Helical" evidence="7">
    <location>
        <begin position="183"/>
        <end position="202"/>
    </location>
</feature>
<sequence>MNKDNRFKQVQIAAVTGIAANLLLAVLKGVIGFISGSKALIADAAMSVTDVAGSVVVLFGIRLAKKPPDEDHPYGHGKAESIAAVVVAVLLTLVGFEIGKTSFEAFFKPAKAPSPIAIAAVAAAIVIKEVMFQYNYRLGKRLKSDALIANAYDHRSDVFASLAALIGILGAIAGSWFKIDWLLYADPFAGVAVSILVLFTAWKVGSEAIHASLDHVMHDEDTAEMKETILNIEGVKRIDELFAREHGHYAIVDVKISVIATLSVLEGHEIAKRVSAALMEYEEVQKVFVHVNPFTPIEREELV</sequence>
<evidence type="ECO:0000256" key="2">
    <source>
        <dbReference type="ARBA" id="ARBA00008114"/>
    </source>
</evidence>
<dbReference type="InterPro" id="IPR002524">
    <property type="entry name" value="Cation_efflux"/>
</dbReference>
<accession>A0ABZ2NEP5</accession>
<keyword evidence="6 7" id="KW-0472">Membrane</keyword>
<dbReference type="NCBIfam" id="TIGR01297">
    <property type="entry name" value="CDF"/>
    <property type="match status" value="1"/>
</dbReference>
<dbReference type="SUPFAM" id="SSF161111">
    <property type="entry name" value="Cation efflux protein transmembrane domain-like"/>
    <property type="match status" value="1"/>
</dbReference>
<dbReference type="RefSeq" id="WP_338777335.1">
    <property type="nucleotide sequence ID" value="NZ_CP147407.1"/>
</dbReference>
<dbReference type="Gene3D" id="1.20.1510.10">
    <property type="entry name" value="Cation efflux protein transmembrane domain"/>
    <property type="match status" value="1"/>
</dbReference>
<dbReference type="Pfam" id="PF16916">
    <property type="entry name" value="ZT_dimer"/>
    <property type="match status" value="1"/>
</dbReference>
<evidence type="ECO:0000256" key="3">
    <source>
        <dbReference type="ARBA" id="ARBA00022448"/>
    </source>
</evidence>
<comment type="subcellular location">
    <subcellularLocation>
        <location evidence="1">Membrane</location>
        <topology evidence="1">Multi-pass membrane protein</topology>
    </subcellularLocation>
</comment>
<keyword evidence="11" id="KW-1185">Reference proteome</keyword>
<dbReference type="InterPro" id="IPR050291">
    <property type="entry name" value="CDF_Transporter"/>
</dbReference>
<protein>
    <submittedName>
        <fullName evidence="10">Cation diffusion facilitator family transporter</fullName>
    </submittedName>
</protein>
<feature type="transmembrane region" description="Helical" evidence="7">
    <location>
        <begin position="82"/>
        <end position="103"/>
    </location>
</feature>
<dbReference type="InterPro" id="IPR058533">
    <property type="entry name" value="Cation_efflux_TM"/>
</dbReference>
<feature type="transmembrane region" description="Helical" evidence="7">
    <location>
        <begin position="157"/>
        <end position="177"/>
    </location>
</feature>
<evidence type="ECO:0000256" key="4">
    <source>
        <dbReference type="ARBA" id="ARBA00022692"/>
    </source>
</evidence>
<evidence type="ECO:0000259" key="9">
    <source>
        <dbReference type="Pfam" id="PF16916"/>
    </source>
</evidence>
<evidence type="ECO:0000259" key="8">
    <source>
        <dbReference type="Pfam" id="PF01545"/>
    </source>
</evidence>
<proteinExistence type="inferred from homology"/>
<dbReference type="EMBL" id="CP147407">
    <property type="protein sequence ID" value="WXB95720.1"/>
    <property type="molecule type" value="Genomic_DNA"/>
</dbReference>
<evidence type="ECO:0000313" key="10">
    <source>
        <dbReference type="EMBL" id="WXB95720.1"/>
    </source>
</evidence>
<feature type="transmembrane region" description="Helical" evidence="7">
    <location>
        <begin position="40"/>
        <end position="61"/>
    </location>
</feature>
<keyword evidence="5 7" id="KW-1133">Transmembrane helix</keyword>
<keyword evidence="3" id="KW-0813">Transport</keyword>
<dbReference type="Gene3D" id="3.30.70.1350">
    <property type="entry name" value="Cation efflux protein, cytoplasmic domain"/>
    <property type="match status" value="1"/>
</dbReference>
<organism evidence="10 11">
    <name type="scientific">Metabacillus sediminis</name>
    <dbReference type="NCBI Taxonomy" id="3117746"/>
    <lineage>
        <taxon>Bacteria</taxon>
        <taxon>Bacillati</taxon>
        <taxon>Bacillota</taxon>
        <taxon>Bacilli</taxon>
        <taxon>Bacillales</taxon>
        <taxon>Bacillaceae</taxon>
        <taxon>Metabacillus</taxon>
    </lineage>
</organism>
<reference evidence="10 11" key="1">
    <citation type="submission" date="2024-02" db="EMBL/GenBank/DDBJ databases">
        <title>Seven novel Bacillus-like species.</title>
        <authorList>
            <person name="Liu G."/>
        </authorList>
    </citation>
    <scope>NUCLEOTIDE SEQUENCE [LARGE SCALE GENOMIC DNA]</scope>
    <source>
        <strain evidence="10 11">FJAT-52054</strain>
    </source>
</reference>
<evidence type="ECO:0000256" key="5">
    <source>
        <dbReference type="ARBA" id="ARBA00022989"/>
    </source>
</evidence>
<feature type="domain" description="Cation efflux protein cytoplasmic" evidence="9">
    <location>
        <begin position="218"/>
        <end position="293"/>
    </location>
</feature>
<keyword evidence="4 7" id="KW-0812">Transmembrane</keyword>
<evidence type="ECO:0000313" key="11">
    <source>
        <dbReference type="Proteomes" id="UP001377337"/>
    </source>
</evidence>
<dbReference type="SUPFAM" id="SSF160240">
    <property type="entry name" value="Cation efflux protein cytoplasmic domain-like"/>
    <property type="match status" value="1"/>
</dbReference>
<dbReference type="PANTHER" id="PTHR43840">
    <property type="entry name" value="MITOCHONDRIAL METAL TRANSPORTER 1-RELATED"/>
    <property type="match status" value="1"/>
</dbReference>
<evidence type="ECO:0000256" key="7">
    <source>
        <dbReference type="SAM" id="Phobius"/>
    </source>
</evidence>
<dbReference type="Pfam" id="PF01545">
    <property type="entry name" value="Cation_efflux"/>
    <property type="match status" value="1"/>
</dbReference>
<evidence type="ECO:0000256" key="1">
    <source>
        <dbReference type="ARBA" id="ARBA00004141"/>
    </source>
</evidence>
<dbReference type="Proteomes" id="UP001377337">
    <property type="component" value="Chromosome"/>
</dbReference>
<feature type="domain" description="Cation efflux protein transmembrane" evidence="8">
    <location>
        <begin position="16"/>
        <end position="209"/>
    </location>
</feature>
<dbReference type="InterPro" id="IPR027469">
    <property type="entry name" value="Cation_efflux_TMD_sf"/>
</dbReference>
<feature type="transmembrane region" description="Helical" evidence="7">
    <location>
        <begin position="12"/>
        <end position="34"/>
    </location>
</feature>
<name>A0ABZ2NEP5_9BACI</name>
<feature type="transmembrane region" description="Helical" evidence="7">
    <location>
        <begin position="115"/>
        <end position="136"/>
    </location>
</feature>
<evidence type="ECO:0000256" key="6">
    <source>
        <dbReference type="ARBA" id="ARBA00023136"/>
    </source>
</evidence>
<dbReference type="PANTHER" id="PTHR43840:SF15">
    <property type="entry name" value="MITOCHONDRIAL METAL TRANSPORTER 1-RELATED"/>
    <property type="match status" value="1"/>
</dbReference>
<dbReference type="InterPro" id="IPR027470">
    <property type="entry name" value="Cation_efflux_CTD"/>
</dbReference>
<gene>
    <name evidence="10" type="ORF">WCV65_14260</name>
</gene>